<gene>
    <name evidence="1" type="ORF">AYBTSS11_LOCUS12552</name>
</gene>
<name>A0AA86VAE2_9FABA</name>
<dbReference type="EMBL" id="OY731401">
    <property type="protein sequence ID" value="CAJ1947228.1"/>
    <property type="molecule type" value="Genomic_DNA"/>
</dbReference>
<protein>
    <submittedName>
        <fullName evidence="1">Uncharacterized protein</fullName>
    </submittedName>
</protein>
<reference evidence="1" key="1">
    <citation type="submission" date="2023-10" db="EMBL/GenBank/DDBJ databases">
        <authorList>
            <person name="Domelevo Entfellner J.-B."/>
        </authorList>
    </citation>
    <scope>NUCLEOTIDE SEQUENCE</scope>
</reference>
<organism evidence="1 2">
    <name type="scientific">Sphenostylis stenocarpa</name>
    <dbReference type="NCBI Taxonomy" id="92480"/>
    <lineage>
        <taxon>Eukaryota</taxon>
        <taxon>Viridiplantae</taxon>
        <taxon>Streptophyta</taxon>
        <taxon>Embryophyta</taxon>
        <taxon>Tracheophyta</taxon>
        <taxon>Spermatophyta</taxon>
        <taxon>Magnoliopsida</taxon>
        <taxon>eudicotyledons</taxon>
        <taxon>Gunneridae</taxon>
        <taxon>Pentapetalae</taxon>
        <taxon>rosids</taxon>
        <taxon>fabids</taxon>
        <taxon>Fabales</taxon>
        <taxon>Fabaceae</taxon>
        <taxon>Papilionoideae</taxon>
        <taxon>50 kb inversion clade</taxon>
        <taxon>NPAAA clade</taxon>
        <taxon>indigoferoid/millettioid clade</taxon>
        <taxon>Phaseoleae</taxon>
        <taxon>Sphenostylis</taxon>
    </lineage>
</organism>
<dbReference type="Proteomes" id="UP001189624">
    <property type="component" value="Chromosome 4"/>
</dbReference>
<sequence length="59" mass="6594">MGWQDSKTSSLKVIVCGPESIRWSITAECLFGQGNSNCLWWSRSNTPDSKMPFNIKEAA</sequence>
<evidence type="ECO:0000313" key="1">
    <source>
        <dbReference type="EMBL" id="CAJ1947228.1"/>
    </source>
</evidence>
<proteinExistence type="predicted"/>
<dbReference type="Gramene" id="rna-AYBTSS11_LOCUS12552">
    <property type="protein sequence ID" value="CAJ1947228.1"/>
    <property type="gene ID" value="gene-AYBTSS11_LOCUS12552"/>
</dbReference>
<keyword evidence="2" id="KW-1185">Reference proteome</keyword>
<accession>A0AA86VAE2</accession>
<dbReference type="AlphaFoldDB" id="A0AA86VAE2"/>
<evidence type="ECO:0000313" key="2">
    <source>
        <dbReference type="Proteomes" id="UP001189624"/>
    </source>
</evidence>